<evidence type="ECO:0000313" key="1">
    <source>
        <dbReference type="EMBL" id="CEK75858.1"/>
    </source>
</evidence>
<dbReference type="AlphaFoldDB" id="A0A0B7A4Y6"/>
<gene>
    <name evidence="1" type="primary">ORF97349</name>
</gene>
<reference evidence="1" key="1">
    <citation type="submission" date="2014-12" db="EMBL/GenBank/DDBJ databases">
        <title>Insight into the proteome of Arion vulgaris.</title>
        <authorList>
            <person name="Aradska J."/>
            <person name="Bulat T."/>
            <person name="Smidak R."/>
            <person name="Sarate P."/>
            <person name="Gangsoo J."/>
            <person name="Sialana F."/>
            <person name="Bilban M."/>
            <person name="Lubec G."/>
        </authorList>
    </citation>
    <scope>NUCLEOTIDE SEQUENCE</scope>
    <source>
        <tissue evidence="1">Skin</tissue>
    </source>
</reference>
<proteinExistence type="predicted"/>
<accession>A0A0B7A4Y6</accession>
<sequence>ERERDKERERGIFASVCLCVSERERVRELSEILMICVILTSVYVCCSVCC</sequence>
<feature type="non-terminal residue" evidence="1">
    <location>
        <position position="1"/>
    </location>
</feature>
<name>A0A0B7A4Y6_9EUPU</name>
<organism evidence="1">
    <name type="scientific">Arion vulgaris</name>
    <dbReference type="NCBI Taxonomy" id="1028688"/>
    <lineage>
        <taxon>Eukaryota</taxon>
        <taxon>Metazoa</taxon>
        <taxon>Spiralia</taxon>
        <taxon>Lophotrochozoa</taxon>
        <taxon>Mollusca</taxon>
        <taxon>Gastropoda</taxon>
        <taxon>Heterobranchia</taxon>
        <taxon>Euthyneura</taxon>
        <taxon>Panpulmonata</taxon>
        <taxon>Eupulmonata</taxon>
        <taxon>Stylommatophora</taxon>
        <taxon>Helicina</taxon>
        <taxon>Arionoidea</taxon>
        <taxon>Arionidae</taxon>
        <taxon>Arion</taxon>
    </lineage>
</organism>
<protein>
    <submittedName>
        <fullName evidence="1">Uncharacterized protein</fullName>
    </submittedName>
</protein>
<dbReference type="EMBL" id="HACG01028993">
    <property type="protein sequence ID" value="CEK75858.1"/>
    <property type="molecule type" value="Transcribed_RNA"/>
</dbReference>